<dbReference type="AlphaFoldDB" id="C4Y1S2"/>
<reference evidence="1 2" key="1">
    <citation type="journal article" date="2009" name="Nature">
        <title>Evolution of pathogenicity and sexual reproduction in eight Candida genomes.</title>
        <authorList>
            <person name="Butler G."/>
            <person name="Rasmussen M.D."/>
            <person name="Lin M.F."/>
            <person name="Santos M.A."/>
            <person name="Sakthikumar S."/>
            <person name="Munro C.A."/>
            <person name="Rheinbay E."/>
            <person name="Grabherr M."/>
            <person name="Forche A."/>
            <person name="Reedy J.L."/>
            <person name="Agrafioti I."/>
            <person name="Arnaud M.B."/>
            <person name="Bates S."/>
            <person name="Brown A.J."/>
            <person name="Brunke S."/>
            <person name="Costanzo M.C."/>
            <person name="Fitzpatrick D.A."/>
            <person name="de Groot P.W."/>
            <person name="Harris D."/>
            <person name="Hoyer L.L."/>
            <person name="Hube B."/>
            <person name="Klis F.M."/>
            <person name="Kodira C."/>
            <person name="Lennard N."/>
            <person name="Logue M.E."/>
            <person name="Martin R."/>
            <person name="Neiman A.M."/>
            <person name="Nikolaou E."/>
            <person name="Quail M.A."/>
            <person name="Quinn J."/>
            <person name="Santos M.C."/>
            <person name="Schmitzberger F.F."/>
            <person name="Sherlock G."/>
            <person name="Shah P."/>
            <person name="Silverstein K.A."/>
            <person name="Skrzypek M.S."/>
            <person name="Soll D."/>
            <person name="Staggs R."/>
            <person name="Stansfield I."/>
            <person name="Stumpf M.P."/>
            <person name="Sudbery P.E."/>
            <person name="Srikantha T."/>
            <person name="Zeng Q."/>
            <person name="Berman J."/>
            <person name="Berriman M."/>
            <person name="Heitman J."/>
            <person name="Gow N.A."/>
            <person name="Lorenz M.C."/>
            <person name="Birren B.W."/>
            <person name="Kellis M."/>
            <person name="Cuomo C.A."/>
        </authorList>
    </citation>
    <scope>NUCLEOTIDE SEQUENCE [LARGE SCALE GENOMIC DNA]</scope>
    <source>
        <strain evidence="1 2">ATCC 42720</strain>
    </source>
</reference>
<proteinExistence type="predicted"/>
<name>C4Y1S2_CLAL4</name>
<accession>C4Y1S2</accession>
<organism evidence="1 2">
    <name type="scientific">Clavispora lusitaniae (strain ATCC 42720)</name>
    <name type="common">Yeast</name>
    <name type="synonym">Candida lusitaniae</name>
    <dbReference type="NCBI Taxonomy" id="306902"/>
    <lineage>
        <taxon>Eukaryota</taxon>
        <taxon>Fungi</taxon>
        <taxon>Dikarya</taxon>
        <taxon>Ascomycota</taxon>
        <taxon>Saccharomycotina</taxon>
        <taxon>Pichiomycetes</taxon>
        <taxon>Metschnikowiaceae</taxon>
        <taxon>Clavispora</taxon>
    </lineage>
</organism>
<protein>
    <submittedName>
        <fullName evidence="1">Uncharacterized protein</fullName>
    </submittedName>
</protein>
<dbReference type="EMBL" id="CH408077">
    <property type="protein sequence ID" value="EEQ38031.1"/>
    <property type="molecule type" value="Genomic_DNA"/>
</dbReference>
<dbReference type="Proteomes" id="UP000007703">
    <property type="component" value="Unassembled WGS sequence"/>
</dbReference>
<dbReference type="KEGG" id="clu:CLUG_02154"/>
<dbReference type="InParanoid" id="C4Y1S2"/>
<evidence type="ECO:0000313" key="2">
    <source>
        <dbReference type="Proteomes" id="UP000007703"/>
    </source>
</evidence>
<evidence type="ECO:0000313" key="1">
    <source>
        <dbReference type="EMBL" id="EEQ38031.1"/>
    </source>
</evidence>
<gene>
    <name evidence="1" type="ORF">CLUG_02154</name>
</gene>
<dbReference type="VEuPathDB" id="FungiDB:CLUG_02154"/>
<dbReference type="HOGENOM" id="CLU_1602512_0_0_1"/>
<sequence>MCNEINLPNLSISTACLRVEADHHESIHQQHGENRRCPLEVSIAHAAFKVRNVRDVHGLALVKVRSKVSQSVAHRREPFPPTCARHLDIDVLCERNNAARALFQRQVAGLVHRRAGVEKMERRLLDGLAVVPQLELNIEQERGFHLVVWRALRRVERFFKLQKAFL</sequence>